<keyword evidence="5" id="KW-0233">DNA recombination</keyword>
<dbReference type="InterPro" id="IPR036390">
    <property type="entry name" value="WH_DNA-bd_sf"/>
</dbReference>
<evidence type="ECO:0000259" key="10">
    <source>
        <dbReference type="Pfam" id="PF18517"/>
    </source>
</evidence>
<evidence type="ECO:0000256" key="4">
    <source>
        <dbReference type="ARBA" id="ARBA00023054"/>
    </source>
</evidence>
<dbReference type="InterPro" id="IPR040661">
    <property type="entry name" value="LZ3wCH"/>
</dbReference>
<dbReference type="GO" id="GO:0120231">
    <property type="term" value="C:DNA recombinase auxiliary factor complex"/>
    <property type="evidence" value="ECO:0007669"/>
    <property type="project" value="TreeGrafter"/>
</dbReference>
<dbReference type="Gene3D" id="1.10.10.10">
    <property type="entry name" value="Winged helix-like DNA-binding domain superfamily/Winged helix DNA-binding domain"/>
    <property type="match status" value="1"/>
</dbReference>
<evidence type="ECO:0000313" key="12">
    <source>
        <dbReference type="Proteomes" id="UP001489004"/>
    </source>
</evidence>
<feature type="coiled-coil region" evidence="8">
    <location>
        <begin position="72"/>
        <end position="139"/>
    </location>
</feature>
<dbReference type="GO" id="GO:0010774">
    <property type="term" value="P:meiotic strand invasion involved in reciprocal meiotic recombination"/>
    <property type="evidence" value="ECO:0007669"/>
    <property type="project" value="TreeGrafter"/>
</dbReference>
<dbReference type="GO" id="GO:0120230">
    <property type="term" value="F:recombinase activator activity"/>
    <property type="evidence" value="ECO:0007669"/>
    <property type="project" value="TreeGrafter"/>
</dbReference>
<sequence>MAEARVLNYIKEQNRPFNVQNIADMMAQFGIKKGQIQKAVDSLVEEGKVICKEFGKSKIYMPPQDEAEVLPKEEMDAKQKRLKELTEQATQEAEVLRGLQKELAGLNSSLTLEEITAQLETLQQQVSEKEKKVNTLRSGCVLVSKEQRAAVEKAFSQHMDQWQKRRRIFKNIWDSISENMDQNQADMFEEMGVETDEAAQVSHAELAQLAPKKARR</sequence>
<keyword evidence="12" id="KW-1185">Reference proteome</keyword>
<dbReference type="GO" id="GO:0007129">
    <property type="term" value="P:homologous chromosome pairing at meiosis"/>
    <property type="evidence" value="ECO:0007669"/>
    <property type="project" value="TreeGrafter"/>
</dbReference>
<dbReference type="InterPro" id="IPR036388">
    <property type="entry name" value="WH-like_DNA-bd_sf"/>
</dbReference>
<dbReference type="InterPro" id="IPR010776">
    <property type="entry name" value="Hop2_WH_dom"/>
</dbReference>
<evidence type="ECO:0000256" key="8">
    <source>
        <dbReference type="SAM" id="Coils"/>
    </source>
</evidence>
<comment type="subcellular location">
    <subcellularLocation>
        <location evidence="1">Nucleus</location>
    </subcellularLocation>
</comment>
<dbReference type="Pfam" id="PF07106">
    <property type="entry name" value="WHD_TBPIP"/>
    <property type="match status" value="1"/>
</dbReference>
<evidence type="ECO:0000313" key="11">
    <source>
        <dbReference type="EMBL" id="KAK9828453.1"/>
    </source>
</evidence>
<gene>
    <name evidence="11" type="ORF">WJX72_000067</name>
</gene>
<evidence type="ECO:0000256" key="2">
    <source>
        <dbReference type="ARBA" id="ARBA00007922"/>
    </source>
</evidence>
<evidence type="ECO:0000256" key="1">
    <source>
        <dbReference type="ARBA" id="ARBA00004123"/>
    </source>
</evidence>
<evidence type="ECO:0000256" key="3">
    <source>
        <dbReference type="ARBA" id="ARBA00016093"/>
    </source>
</evidence>
<keyword evidence="6" id="KW-0539">Nucleus</keyword>
<dbReference type="Proteomes" id="UP001489004">
    <property type="component" value="Unassembled WGS sequence"/>
</dbReference>
<keyword evidence="4 8" id="KW-0175">Coiled coil</keyword>
<feature type="domain" description="Leucine zipper with capping helix" evidence="10">
    <location>
        <begin position="145"/>
        <end position="197"/>
    </location>
</feature>
<accession>A0AAW1R3S6</accession>
<comment type="similarity">
    <text evidence="2">Belongs to the HOP2 family.</text>
</comment>
<comment type="caution">
    <text evidence="11">The sequence shown here is derived from an EMBL/GenBank/DDBJ whole genome shotgun (WGS) entry which is preliminary data.</text>
</comment>
<organism evidence="11 12">
    <name type="scientific">[Myrmecia] bisecta</name>
    <dbReference type="NCBI Taxonomy" id="41462"/>
    <lineage>
        <taxon>Eukaryota</taxon>
        <taxon>Viridiplantae</taxon>
        <taxon>Chlorophyta</taxon>
        <taxon>core chlorophytes</taxon>
        <taxon>Trebouxiophyceae</taxon>
        <taxon>Trebouxiales</taxon>
        <taxon>Trebouxiaceae</taxon>
        <taxon>Myrmecia</taxon>
    </lineage>
</organism>
<dbReference type="PANTHER" id="PTHR15938">
    <property type="entry name" value="TBP-1 INTERACTING PROTEIN"/>
    <property type="match status" value="1"/>
</dbReference>
<keyword evidence="7" id="KW-0469">Meiosis</keyword>
<dbReference type="AlphaFoldDB" id="A0AAW1R3S6"/>
<evidence type="ECO:0000256" key="5">
    <source>
        <dbReference type="ARBA" id="ARBA00023172"/>
    </source>
</evidence>
<evidence type="ECO:0000256" key="7">
    <source>
        <dbReference type="ARBA" id="ARBA00023254"/>
    </source>
</evidence>
<feature type="domain" description="Homologous-pairing protein 2 winged helix" evidence="9">
    <location>
        <begin position="2"/>
        <end position="61"/>
    </location>
</feature>
<reference evidence="11 12" key="1">
    <citation type="journal article" date="2024" name="Nat. Commun.">
        <title>Phylogenomics reveals the evolutionary origins of lichenization in chlorophyte algae.</title>
        <authorList>
            <person name="Puginier C."/>
            <person name="Libourel C."/>
            <person name="Otte J."/>
            <person name="Skaloud P."/>
            <person name="Haon M."/>
            <person name="Grisel S."/>
            <person name="Petersen M."/>
            <person name="Berrin J.G."/>
            <person name="Delaux P.M."/>
            <person name="Dal Grande F."/>
            <person name="Keller J."/>
        </authorList>
    </citation>
    <scope>NUCLEOTIDE SEQUENCE [LARGE SCALE GENOMIC DNA]</scope>
    <source>
        <strain evidence="11 12">SAG 2043</strain>
    </source>
</reference>
<dbReference type="GO" id="GO:0000709">
    <property type="term" value="P:meiotic joint molecule formation"/>
    <property type="evidence" value="ECO:0007669"/>
    <property type="project" value="TreeGrafter"/>
</dbReference>
<dbReference type="GO" id="GO:0003690">
    <property type="term" value="F:double-stranded DNA binding"/>
    <property type="evidence" value="ECO:0007669"/>
    <property type="project" value="TreeGrafter"/>
</dbReference>
<dbReference type="Pfam" id="PF18517">
    <property type="entry name" value="LZ3wCH"/>
    <property type="match status" value="1"/>
</dbReference>
<proteinExistence type="inferred from homology"/>
<dbReference type="EMBL" id="JALJOR010000001">
    <property type="protein sequence ID" value="KAK9828453.1"/>
    <property type="molecule type" value="Genomic_DNA"/>
</dbReference>
<evidence type="ECO:0000259" key="9">
    <source>
        <dbReference type="Pfam" id="PF07106"/>
    </source>
</evidence>
<dbReference type="GO" id="GO:0000794">
    <property type="term" value="C:condensed nuclear chromosome"/>
    <property type="evidence" value="ECO:0007669"/>
    <property type="project" value="TreeGrafter"/>
</dbReference>
<name>A0AAW1R3S6_9CHLO</name>
<evidence type="ECO:0000256" key="6">
    <source>
        <dbReference type="ARBA" id="ARBA00023242"/>
    </source>
</evidence>
<protein>
    <recommendedName>
        <fullName evidence="3">Homologous-pairing protein 2 homolog</fullName>
    </recommendedName>
</protein>
<dbReference type="PANTHER" id="PTHR15938:SF0">
    <property type="entry name" value="HOMOLOGOUS-PAIRING PROTEIN 2 HOMOLOG"/>
    <property type="match status" value="1"/>
</dbReference>
<dbReference type="SUPFAM" id="SSF46785">
    <property type="entry name" value="Winged helix' DNA-binding domain"/>
    <property type="match status" value="1"/>
</dbReference>